<evidence type="ECO:0000256" key="1">
    <source>
        <dbReference type="SAM" id="SignalP"/>
    </source>
</evidence>
<feature type="domain" description="SGNH hydrolase-type esterase" evidence="2">
    <location>
        <begin position="37"/>
        <end position="198"/>
    </location>
</feature>
<proteinExistence type="predicted"/>
<dbReference type="InterPro" id="IPR051532">
    <property type="entry name" value="Ester_Hydrolysis_Enzymes"/>
</dbReference>
<protein>
    <submittedName>
        <fullName evidence="3">GDSL family of esterase</fullName>
    </submittedName>
</protein>
<gene>
    <name evidence="3" type="primary">estHE1</name>
</gene>
<dbReference type="EMBL" id="AB432912">
    <property type="protein sequence ID" value="BAH03944.1"/>
    <property type="molecule type" value="Genomic_DNA"/>
</dbReference>
<dbReference type="GO" id="GO:0004622">
    <property type="term" value="F:phosphatidylcholine lysophospholipase activity"/>
    <property type="evidence" value="ECO:0007669"/>
    <property type="project" value="TreeGrafter"/>
</dbReference>
<feature type="chain" id="PRO_5002865923" evidence="1">
    <location>
        <begin position="30"/>
        <end position="223"/>
    </location>
</feature>
<dbReference type="Pfam" id="PF13472">
    <property type="entry name" value="Lipase_GDSL_2"/>
    <property type="match status" value="1"/>
</dbReference>
<sequence length="223" mass="24057">MPRFSALKTSVIRCLTAVALCLVFAGAAARDAPVLLVLGDSLSAAYGMPLSRGWVSLLEQRLRDANRPWRVVNASISGDTTSGALKRLPKLLELHAPEVVIIELGGNDGLQGKPLDTIASNLQGLISVVRGAGAQPALVGMRIPPNYGRYYTGEFERLYEQIAEREEVPLLRFGLEGLASARGMMQEDGIHPAPEAQARMLDSLWPDLNAELLPLEQGAPLDH</sequence>
<accession>B7X9Y2</accession>
<dbReference type="InterPro" id="IPR013830">
    <property type="entry name" value="SGNH_hydro"/>
</dbReference>
<organism evidence="3">
    <name type="scientific">uncultured marine bacterium</name>
    <dbReference type="NCBI Taxonomy" id="56765"/>
    <lineage>
        <taxon>Bacteria</taxon>
        <taxon>environmental samples</taxon>
    </lineage>
</organism>
<dbReference type="SUPFAM" id="SSF52266">
    <property type="entry name" value="SGNH hydrolase"/>
    <property type="match status" value="1"/>
</dbReference>
<dbReference type="InterPro" id="IPR036514">
    <property type="entry name" value="SGNH_hydro_sf"/>
</dbReference>
<name>B7X9Y2_9BACT</name>
<dbReference type="CDD" id="cd01822">
    <property type="entry name" value="Lysophospholipase_L1_like"/>
    <property type="match status" value="1"/>
</dbReference>
<evidence type="ECO:0000313" key="3">
    <source>
        <dbReference type="EMBL" id="BAH03944.1"/>
    </source>
</evidence>
<keyword evidence="1" id="KW-0732">Signal</keyword>
<dbReference type="Gene3D" id="3.40.50.1110">
    <property type="entry name" value="SGNH hydrolase"/>
    <property type="match status" value="1"/>
</dbReference>
<feature type="signal peptide" evidence="1">
    <location>
        <begin position="1"/>
        <end position="29"/>
    </location>
</feature>
<dbReference type="PANTHER" id="PTHR30383:SF24">
    <property type="entry name" value="THIOESTERASE 1_PROTEASE 1_LYSOPHOSPHOLIPASE L1"/>
    <property type="match status" value="1"/>
</dbReference>
<dbReference type="AlphaFoldDB" id="B7X9Y2"/>
<evidence type="ECO:0000259" key="2">
    <source>
        <dbReference type="Pfam" id="PF13472"/>
    </source>
</evidence>
<reference evidence="3" key="1">
    <citation type="journal article" date="2010" name="Mar. Biotechnol.">
        <title>Isolation and characterization of a GDSL esterase from the metagenome of a marine sponge-associated bacteria.</title>
        <authorList>
            <person name="Okamura Y."/>
            <person name="Kimura T."/>
            <person name="Yokouchi H."/>
            <person name="Meneses-Osorio M."/>
            <person name="Katoh M."/>
            <person name="Matsunaga T."/>
            <person name="Takeyama H."/>
        </authorList>
    </citation>
    <scope>NUCLEOTIDE SEQUENCE</scope>
</reference>
<dbReference type="PANTHER" id="PTHR30383">
    <property type="entry name" value="THIOESTERASE 1/PROTEASE 1/LYSOPHOSPHOLIPASE L1"/>
    <property type="match status" value="1"/>
</dbReference>